<dbReference type="Pfam" id="PF01292">
    <property type="entry name" value="Ni_hydr_CYTB"/>
    <property type="match status" value="1"/>
</dbReference>
<keyword evidence="5 6" id="KW-0472">Membrane</keyword>
<keyword evidence="2" id="KW-1003">Cell membrane</keyword>
<dbReference type="GO" id="GO:0009055">
    <property type="term" value="F:electron transfer activity"/>
    <property type="evidence" value="ECO:0007669"/>
    <property type="project" value="InterPro"/>
</dbReference>
<feature type="domain" description="Cytochrome b561 bacterial/Ni-hydrogenase" evidence="7">
    <location>
        <begin position="24"/>
        <end position="184"/>
    </location>
</feature>
<feature type="transmembrane region" description="Helical" evidence="6">
    <location>
        <begin position="117"/>
        <end position="141"/>
    </location>
</feature>
<dbReference type="AlphaFoldDB" id="A0A097ERR9"/>
<dbReference type="Proteomes" id="UP000029672">
    <property type="component" value="Chromosome"/>
</dbReference>
<evidence type="ECO:0000313" key="8">
    <source>
        <dbReference type="EMBL" id="AIT10237.1"/>
    </source>
</evidence>
<evidence type="ECO:0000256" key="3">
    <source>
        <dbReference type="ARBA" id="ARBA00022692"/>
    </source>
</evidence>
<protein>
    <recommendedName>
        <fullName evidence="7">Cytochrome b561 bacterial/Ni-hydrogenase domain-containing protein</fullName>
    </recommendedName>
</protein>
<dbReference type="SUPFAM" id="SSF81342">
    <property type="entry name" value="Transmembrane di-heme cytochromes"/>
    <property type="match status" value="1"/>
</dbReference>
<evidence type="ECO:0000256" key="6">
    <source>
        <dbReference type="SAM" id="Phobius"/>
    </source>
</evidence>
<dbReference type="HOGENOM" id="CLU_117047_1_0_6"/>
<dbReference type="KEGG" id="frf:LO80_09810"/>
<feature type="transmembrane region" description="Helical" evidence="6">
    <location>
        <begin position="57"/>
        <end position="79"/>
    </location>
</feature>
<keyword evidence="4 6" id="KW-1133">Transmembrane helix</keyword>
<evidence type="ECO:0000256" key="2">
    <source>
        <dbReference type="ARBA" id="ARBA00022475"/>
    </source>
</evidence>
<dbReference type="OrthoDB" id="6588368at2"/>
<dbReference type="InterPro" id="IPR011577">
    <property type="entry name" value="Cyt_b561_bac/Ni-Hgenase"/>
</dbReference>
<evidence type="ECO:0000256" key="5">
    <source>
        <dbReference type="ARBA" id="ARBA00023136"/>
    </source>
</evidence>
<proteinExistence type="predicted"/>
<gene>
    <name evidence="8" type="ORF">LO80_09810</name>
</gene>
<dbReference type="EMBL" id="CP009574">
    <property type="protein sequence ID" value="AIT10237.1"/>
    <property type="molecule type" value="Genomic_DNA"/>
</dbReference>
<reference evidence="8 9" key="1">
    <citation type="submission" date="2014-10" db="EMBL/GenBank/DDBJ databases">
        <title>Whole genome sequence of Francisella endociliophora strain FSC1006, isolated from a laboratory culture of the marine ciliate Euplotes raikovi.</title>
        <authorList>
            <person name="Granberg M."/>
            <person name="Backman S."/>
            <person name="Lundmark E."/>
            <person name="Nilsson E."/>
            <person name="Karlsson E."/>
            <person name="Thelaus J."/>
            <person name="Ohrman C."/>
            <person name="Larkeryd A."/>
            <person name="Stenberg P."/>
        </authorList>
    </citation>
    <scope>NUCLEOTIDE SEQUENCE [LARGE SCALE GENOMIC DNA]</scope>
    <source>
        <strain evidence="8 9">FSC1006</strain>
    </source>
</reference>
<evidence type="ECO:0000256" key="1">
    <source>
        <dbReference type="ARBA" id="ARBA00004651"/>
    </source>
</evidence>
<feature type="transmembrane region" description="Helical" evidence="6">
    <location>
        <begin position="161"/>
        <end position="182"/>
    </location>
</feature>
<feature type="transmembrane region" description="Helical" evidence="6">
    <location>
        <begin position="25"/>
        <end position="42"/>
    </location>
</feature>
<dbReference type="GO" id="GO:0022904">
    <property type="term" value="P:respiratory electron transport chain"/>
    <property type="evidence" value="ECO:0007669"/>
    <property type="project" value="InterPro"/>
</dbReference>
<sequence>MNPFKKIYSFIESFWNYLEESQDKNFRLIHISVAILVIVQILDSDYVHTKYGLTWGAYLHICVGCAIAVLSIFMIIAAFEKRGLRYYYPYLFNNYSAIKSDLVEILKFKWPNARSGSIAAVVQGLGLLALVIAWASGFFWFTSWNFESKYSHDIKELHESLVTLIEIYIYAHGLMGLLHFVVQRYFPRFISDIKE</sequence>
<dbReference type="RefSeq" id="WP_040010611.1">
    <property type="nucleotide sequence ID" value="NZ_CP009574.1"/>
</dbReference>
<evidence type="ECO:0000313" key="9">
    <source>
        <dbReference type="Proteomes" id="UP000029672"/>
    </source>
</evidence>
<accession>A0A097ERR9</accession>
<dbReference type="GO" id="GO:0005886">
    <property type="term" value="C:plasma membrane"/>
    <property type="evidence" value="ECO:0007669"/>
    <property type="project" value="UniProtKB-SubCell"/>
</dbReference>
<keyword evidence="9" id="KW-1185">Reference proteome</keyword>
<name>A0A097ERR9_9GAMM</name>
<evidence type="ECO:0000259" key="7">
    <source>
        <dbReference type="Pfam" id="PF01292"/>
    </source>
</evidence>
<evidence type="ECO:0000256" key="4">
    <source>
        <dbReference type="ARBA" id="ARBA00022989"/>
    </source>
</evidence>
<organism evidence="8 9">
    <name type="scientific">Candidatus Francisella endociliophora</name>
    <dbReference type="NCBI Taxonomy" id="653937"/>
    <lineage>
        <taxon>Bacteria</taxon>
        <taxon>Pseudomonadati</taxon>
        <taxon>Pseudomonadota</taxon>
        <taxon>Gammaproteobacteria</taxon>
        <taxon>Thiotrichales</taxon>
        <taxon>Francisellaceae</taxon>
        <taxon>Francisella</taxon>
    </lineage>
</organism>
<dbReference type="eggNOG" id="ENOG5032QDR">
    <property type="taxonomic scope" value="Bacteria"/>
</dbReference>
<keyword evidence="3 6" id="KW-0812">Transmembrane</keyword>
<comment type="subcellular location">
    <subcellularLocation>
        <location evidence="1">Cell membrane</location>
        <topology evidence="1">Multi-pass membrane protein</topology>
    </subcellularLocation>
</comment>
<dbReference type="InterPro" id="IPR016174">
    <property type="entry name" value="Di-haem_cyt_TM"/>
</dbReference>